<dbReference type="CDD" id="cd04091">
    <property type="entry name" value="mtEFG1_II_like"/>
    <property type="match status" value="1"/>
</dbReference>
<evidence type="ECO:0000313" key="10">
    <source>
        <dbReference type="EMBL" id="WAS95149.1"/>
    </source>
</evidence>
<dbReference type="CDD" id="cd16262">
    <property type="entry name" value="EFG_III"/>
    <property type="match status" value="1"/>
</dbReference>
<dbReference type="InterPro" id="IPR047872">
    <property type="entry name" value="EFG_IV"/>
</dbReference>
<dbReference type="CDD" id="cd03713">
    <property type="entry name" value="EFG_mtEFG_C"/>
    <property type="match status" value="1"/>
</dbReference>
<sequence length="699" mass="77631">MELAKVRNIGISAHIDSGKTTLSERILFYSGKIHKIEEVKGKSGVGATMDSMDLEREKGITIQSAATFLEWKDHFLNLIDTPGHVDFTIEVERALSVLDGAILVLCSVAGVQSQSITVDRQMKRYNVPRLAFINKMDRSGADPFKVTRQLREKLRHNAHLVTYPIGAEDRFEGVVDLLTREALYFDGDNGENIRREPCPENLKDAVEEYRLKLVEALGDFDDGIMERFLEGEGANVTAEEIVPVLRKATLSLNFTAVFCGSAYKNKAVQHLLDGVVKYLPAPDEVKNVAYQIASDGKETEVQLKSDEASPLCALAFKLEEGKYGQLTYIRIYQGHVKKGDTIFNTRTGKKNKVGRLVRMHADEMVDIEEVGAGHIAAFFGIDCASGDTFTGPDVIYSMRSMFVPAPVISYAVTPTKKDGLANFSKALNRFSKEDPTFRVHRDEESGETIIQGMGELHLDIYIERMKREYQVETTVGEPQVAYRETITQEVPFVYIHKKQTGGSGQYAKIGGVMRPLPEDAPDKTYRFVDNVVGGKIPREYIPSCDNGFRQSLDRGVLIGFPVVGVEMEVNDGAAHAVDSSDMAFQIAARAAFKETMPKASPQVLEPIMKVAVETPEEFQGGIQGGLVRRRGNIINSESSMGISVIEAHVPLATMFGYSTELRSMSQGKAEYTMEFERYEAVPRQVQDELIKKYAGNKKG</sequence>
<name>A0ABY7H7Y1_9BACT</name>
<comment type="subcellular location">
    <subcellularLocation>
        <location evidence="8">Cytoplasm</location>
    </subcellularLocation>
</comment>
<dbReference type="CDD" id="cd01886">
    <property type="entry name" value="EF-G"/>
    <property type="match status" value="1"/>
</dbReference>
<evidence type="ECO:0000259" key="9">
    <source>
        <dbReference type="PROSITE" id="PS51722"/>
    </source>
</evidence>
<feature type="binding site" evidence="8">
    <location>
        <begin position="13"/>
        <end position="20"/>
    </location>
    <ligand>
        <name>GTP</name>
        <dbReference type="ChEBI" id="CHEBI:37565"/>
    </ligand>
</feature>
<dbReference type="InterPro" id="IPR027417">
    <property type="entry name" value="P-loop_NTPase"/>
</dbReference>
<keyword evidence="5 8" id="KW-0648">Protein biosynthesis</keyword>
<dbReference type="Gene3D" id="3.40.50.300">
    <property type="entry name" value="P-loop containing nucleotide triphosphate hydrolases"/>
    <property type="match status" value="1"/>
</dbReference>
<dbReference type="InterPro" id="IPR041095">
    <property type="entry name" value="EFG_II"/>
</dbReference>
<dbReference type="InterPro" id="IPR020568">
    <property type="entry name" value="Ribosomal_Su5_D2-typ_SF"/>
</dbReference>
<evidence type="ECO:0000256" key="2">
    <source>
        <dbReference type="ARBA" id="ARBA00017872"/>
    </source>
</evidence>
<dbReference type="NCBIfam" id="TIGR00231">
    <property type="entry name" value="small_GTP"/>
    <property type="match status" value="1"/>
</dbReference>
<dbReference type="NCBIfam" id="TIGR00484">
    <property type="entry name" value="EF-G"/>
    <property type="match status" value="1"/>
</dbReference>
<evidence type="ECO:0000256" key="8">
    <source>
        <dbReference type="HAMAP-Rule" id="MF_00054"/>
    </source>
</evidence>
<accession>A0ABY7H7Y1</accession>
<dbReference type="EMBL" id="CP114040">
    <property type="protein sequence ID" value="WAS95149.1"/>
    <property type="molecule type" value="Genomic_DNA"/>
</dbReference>
<dbReference type="Pfam" id="PF03764">
    <property type="entry name" value="EFG_IV"/>
    <property type="match status" value="1"/>
</dbReference>
<dbReference type="PANTHER" id="PTHR43636:SF2">
    <property type="entry name" value="ELONGATION FACTOR G, MITOCHONDRIAL"/>
    <property type="match status" value="1"/>
</dbReference>
<dbReference type="HAMAP" id="MF_00054_B">
    <property type="entry name" value="EF_G_EF_2_B"/>
    <property type="match status" value="1"/>
</dbReference>
<dbReference type="InterPro" id="IPR000795">
    <property type="entry name" value="T_Tr_GTP-bd_dom"/>
</dbReference>
<dbReference type="SMART" id="SM00838">
    <property type="entry name" value="EFG_C"/>
    <property type="match status" value="1"/>
</dbReference>
<dbReference type="SMART" id="SM00889">
    <property type="entry name" value="EFG_IV"/>
    <property type="match status" value="1"/>
</dbReference>
<dbReference type="InterPro" id="IPR004161">
    <property type="entry name" value="EFTu-like_2"/>
</dbReference>
<dbReference type="Pfam" id="PF00679">
    <property type="entry name" value="EFG_C"/>
    <property type="match status" value="1"/>
</dbReference>
<feature type="binding site" evidence="8">
    <location>
        <begin position="134"/>
        <end position="137"/>
    </location>
    <ligand>
        <name>GTP</name>
        <dbReference type="ChEBI" id="CHEBI:37565"/>
    </ligand>
</feature>
<dbReference type="PRINTS" id="PR00315">
    <property type="entry name" value="ELONGATNFCT"/>
</dbReference>
<dbReference type="InterPro" id="IPR004540">
    <property type="entry name" value="Transl_elong_EFG/EF2"/>
</dbReference>
<evidence type="ECO:0000256" key="5">
    <source>
        <dbReference type="ARBA" id="ARBA00022917"/>
    </source>
</evidence>
<gene>
    <name evidence="8 10" type="primary">fusA</name>
    <name evidence="10" type="ORF">O0S08_03220</name>
</gene>
<dbReference type="InterPro" id="IPR035647">
    <property type="entry name" value="EFG_III/V"/>
</dbReference>
<evidence type="ECO:0000313" key="11">
    <source>
        <dbReference type="Proteomes" id="UP001164459"/>
    </source>
</evidence>
<comment type="similarity">
    <text evidence="1 8">Belongs to the TRAFAC class translation factor GTPase superfamily. Classic translation factor GTPase family. EF-G/EF-2 subfamily.</text>
</comment>
<keyword evidence="8" id="KW-0963">Cytoplasm</keyword>
<evidence type="ECO:0000256" key="7">
    <source>
        <dbReference type="ARBA" id="ARBA00024731"/>
    </source>
</evidence>
<dbReference type="InterPro" id="IPR000640">
    <property type="entry name" value="EFG_V-like"/>
</dbReference>
<dbReference type="Pfam" id="PF00009">
    <property type="entry name" value="GTP_EFTU"/>
    <property type="match status" value="1"/>
</dbReference>
<dbReference type="Gene3D" id="3.30.230.10">
    <property type="match status" value="1"/>
</dbReference>
<dbReference type="Pfam" id="PF14492">
    <property type="entry name" value="EFG_III"/>
    <property type="match status" value="1"/>
</dbReference>
<keyword evidence="3 8" id="KW-0547">Nucleotide-binding</keyword>
<dbReference type="InterPro" id="IPR009022">
    <property type="entry name" value="EFG_III"/>
</dbReference>
<evidence type="ECO:0000256" key="1">
    <source>
        <dbReference type="ARBA" id="ARBA00005870"/>
    </source>
</evidence>
<dbReference type="SUPFAM" id="SSF54211">
    <property type="entry name" value="Ribosomal protein S5 domain 2-like"/>
    <property type="match status" value="1"/>
</dbReference>
<evidence type="ECO:0000256" key="3">
    <source>
        <dbReference type="ARBA" id="ARBA00022741"/>
    </source>
</evidence>
<dbReference type="InterPro" id="IPR014721">
    <property type="entry name" value="Ribsml_uS5_D2-typ_fold_subgr"/>
</dbReference>
<proteinExistence type="inferred from homology"/>
<dbReference type="InterPro" id="IPR005517">
    <property type="entry name" value="Transl_elong_EFG/EF2_IV"/>
</dbReference>
<dbReference type="SUPFAM" id="SSF54980">
    <property type="entry name" value="EF-G C-terminal domain-like"/>
    <property type="match status" value="2"/>
</dbReference>
<feature type="binding site" evidence="8">
    <location>
        <begin position="80"/>
        <end position="84"/>
    </location>
    <ligand>
        <name>GTP</name>
        <dbReference type="ChEBI" id="CHEBI:37565"/>
    </ligand>
</feature>
<dbReference type="Gene3D" id="3.30.70.240">
    <property type="match status" value="1"/>
</dbReference>
<dbReference type="SUPFAM" id="SSF50447">
    <property type="entry name" value="Translation proteins"/>
    <property type="match status" value="1"/>
</dbReference>
<dbReference type="InterPro" id="IPR031157">
    <property type="entry name" value="G_TR_CS"/>
</dbReference>
<dbReference type="PROSITE" id="PS51722">
    <property type="entry name" value="G_TR_2"/>
    <property type="match status" value="1"/>
</dbReference>
<dbReference type="InterPro" id="IPR035649">
    <property type="entry name" value="EFG_V"/>
</dbReference>
<dbReference type="GO" id="GO:0003746">
    <property type="term" value="F:translation elongation factor activity"/>
    <property type="evidence" value="ECO:0007669"/>
    <property type="project" value="UniProtKB-KW"/>
</dbReference>
<dbReference type="NCBIfam" id="NF009381">
    <property type="entry name" value="PRK12740.1-5"/>
    <property type="match status" value="1"/>
</dbReference>
<keyword evidence="11" id="KW-1185">Reference proteome</keyword>
<dbReference type="Pfam" id="PF03144">
    <property type="entry name" value="GTP_EFTU_D2"/>
    <property type="match status" value="1"/>
</dbReference>
<dbReference type="InterPro" id="IPR009000">
    <property type="entry name" value="Transl_B-barrel_sf"/>
</dbReference>
<dbReference type="CDD" id="cd01434">
    <property type="entry name" value="EFG_mtEFG1_IV"/>
    <property type="match status" value="1"/>
</dbReference>
<comment type="function">
    <text evidence="7 8">Catalyzes the GTP-dependent ribosomal translocation step during translation elongation. During this step, the ribosome changes from the pre-translocational (PRE) to the post-translocational (POST) state as the newly formed A-site-bound peptidyl-tRNA and P-site-bound deacylated tRNA move to the P and E sites, respectively. Catalyzes the coordinated movement of the two tRNA molecules, the mRNA and conformational changes in the ribosome.</text>
</comment>
<dbReference type="Proteomes" id="UP001164459">
    <property type="component" value="Chromosome"/>
</dbReference>
<protein>
    <recommendedName>
        <fullName evidence="2 8">Elongation factor G</fullName>
        <shortName evidence="8">EF-G</shortName>
    </recommendedName>
</protein>
<dbReference type="Gene3D" id="3.30.70.870">
    <property type="entry name" value="Elongation Factor G (Translational Gtpase), domain 3"/>
    <property type="match status" value="1"/>
</dbReference>
<dbReference type="Gene3D" id="2.40.30.10">
    <property type="entry name" value="Translation factors"/>
    <property type="match status" value="1"/>
</dbReference>
<feature type="domain" description="Tr-type G" evidence="9">
    <location>
        <begin position="4"/>
        <end position="283"/>
    </location>
</feature>
<keyword evidence="4 8" id="KW-0251">Elongation factor</keyword>
<dbReference type="SUPFAM" id="SSF52540">
    <property type="entry name" value="P-loop containing nucleoside triphosphate hydrolases"/>
    <property type="match status" value="1"/>
</dbReference>
<organism evidence="10 11">
    <name type="scientific">Nannocystis punicea</name>
    <dbReference type="NCBI Taxonomy" id="2995304"/>
    <lineage>
        <taxon>Bacteria</taxon>
        <taxon>Pseudomonadati</taxon>
        <taxon>Myxococcota</taxon>
        <taxon>Polyangia</taxon>
        <taxon>Nannocystales</taxon>
        <taxon>Nannocystaceae</taxon>
        <taxon>Nannocystis</taxon>
    </lineage>
</organism>
<dbReference type="InterPro" id="IPR005225">
    <property type="entry name" value="Small_GTP-bd"/>
</dbReference>
<evidence type="ECO:0000256" key="4">
    <source>
        <dbReference type="ARBA" id="ARBA00022768"/>
    </source>
</evidence>
<evidence type="ECO:0000256" key="6">
    <source>
        <dbReference type="ARBA" id="ARBA00023134"/>
    </source>
</evidence>
<keyword evidence="6 8" id="KW-0342">GTP-binding</keyword>
<dbReference type="PROSITE" id="PS00301">
    <property type="entry name" value="G_TR_1"/>
    <property type="match status" value="1"/>
</dbReference>
<dbReference type="RefSeq" id="WP_269037481.1">
    <property type="nucleotide sequence ID" value="NZ_CP114040.1"/>
</dbReference>
<dbReference type="PANTHER" id="PTHR43636">
    <property type="entry name" value="ELONGATION FACTOR G, MITOCHONDRIAL"/>
    <property type="match status" value="1"/>
</dbReference>
<reference evidence="10" key="1">
    <citation type="submission" date="2022-11" db="EMBL/GenBank/DDBJ databases">
        <title>Minimal conservation of predation-associated metabolite biosynthetic gene clusters underscores biosynthetic potential of Myxococcota including descriptions for ten novel species: Archangium lansinium sp. nov., Myxococcus landrumus sp. nov., Nannocystis bai.</title>
        <authorList>
            <person name="Ahearne A."/>
            <person name="Stevens C."/>
            <person name="Dowd S."/>
        </authorList>
    </citation>
    <scope>NUCLEOTIDE SEQUENCE</scope>
    <source>
        <strain evidence="10">Fl3</strain>
    </source>
</reference>